<name>A0A0Q3QW55_9BACI</name>
<proteinExistence type="predicted"/>
<dbReference type="Proteomes" id="UP000050996">
    <property type="component" value="Unassembled WGS sequence"/>
</dbReference>
<dbReference type="SMART" id="SM00507">
    <property type="entry name" value="HNHc"/>
    <property type="match status" value="1"/>
</dbReference>
<keyword evidence="3" id="KW-1185">Reference proteome</keyword>
<evidence type="ECO:0000313" key="2">
    <source>
        <dbReference type="EMBL" id="KQL21872.1"/>
    </source>
</evidence>
<protein>
    <recommendedName>
        <fullName evidence="1">HNH nuclease domain-containing protein</fullName>
    </recommendedName>
</protein>
<evidence type="ECO:0000313" key="3">
    <source>
        <dbReference type="Proteomes" id="UP000050996"/>
    </source>
</evidence>
<dbReference type="EMBL" id="LJIX01000006">
    <property type="protein sequence ID" value="KQL21872.1"/>
    <property type="molecule type" value="Genomic_DNA"/>
</dbReference>
<feature type="domain" description="HNH nuclease" evidence="1">
    <location>
        <begin position="17"/>
        <end position="64"/>
    </location>
</feature>
<sequence>MFDYRFNNYKGIDVKHYRKKALRYYGDSCNRCGINENLQVHHKDRNRSNNELDNLEVLCYDCHSEEHKNEFKRERCPETGRFLSEEKESDVHV</sequence>
<dbReference type="Pfam" id="PF13392">
    <property type="entry name" value="HNH_3"/>
    <property type="match status" value="1"/>
</dbReference>
<organism evidence="2 3">
    <name type="scientific">Cytobacillus solani</name>
    <dbReference type="NCBI Taxonomy" id="1637975"/>
    <lineage>
        <taxon>Bacteria</taxon>
        <taxon>Bacillati</taxon>
        <taxon>Bacillota</taxon>
        <taxon>Bacilli</taxon>
        <taxon>Bacillales</taxon>
        <taxon>Bacillaceae</taxon>
        <taxon>Cytobacillus</taxon>
    </lineage>
</organism>
<dbReference type="AlphaFoldDB" id="A0A0Q3QW55"/>
<dbReference type="PATRIC" id="fig|1637975.4.peg.1784"/>
<dbReference type="InterPro" id="IPR003615">
    <property type="entry name" value="HNH_nuc"/>
</dbReference>
<evidence type="ECO:0000259" key="1">
    <source>
        <dbReference type="SMART" id="SM00507"/>
    </source>
</evidence>
<gene>
    <name evidence="2" type="ORF">AN957_09995</name>
</gene>
<dbReference type="CDD" id="cd00085">
    <property type="entry name" value="HNHc"/>
    <property type="match status" value="1"/>
</dbReference>
<reference evidence="2 3" key="1">
    <citation type="submission" date="2015-09" db="EMBL/GenBank/DDBJ databases">
        <title>Genome sequencing project for genomic taxonomy and phylogenomics of Bacillus-like bacteria.</title>
        <authorList>
            <person name="Liu B."/>
            <person name="Wang J."/>
            <person name="Zhu Y."/>
            <person name="Liu G."/>
            <person name="Chen Q."/>
            <person name="Chen Z."/>
            <person name="Lan J."/>
            <person name="Che J."/>
            <person name="Ge C."/>
            <person name="Shi H."/>
            <person name="Pan Z."/>
            <person name="Liu X."/>
        </authorList>
    </citation>
    <scope>NUCLEOTIDE SEQUENCE [LARGE SCALE GENOMIC DNA]</scope>
    <source>
        <strain evidence="2 3">FJAT-18043</strain>
    </source>
</reference>
<accession>A0A0Q3QW55</accession>
<comment type="caution">
    <text evidence="2">The sequence shown here is derived from an EMBL/GenBank/DDBJ whole genome shotgun (WGS) entry which is preliminary data.</text>
</comment>